<keyword evidence="3 7" id="KW-0813">Transport</keyword>
<evidence type="ECO:0000259" key="10">
    <source>
        <dbReference type="PROSITE" id="PS50850"/>
    </source>
</evidence>
<evidence type="ECO:0000256" key="4">
    <source>
        <dbReference type="ARBA" id="ARBA00022692"/>
    </source>
</evidence>
<evidence type="ECO:0000256" key="3">
    <source>
        <dbReference type="ARBA" id="ARBA00022448"/>
    </source>
</evidence>
<evidence type="ECO:0000313" key="12">
    <source>
        <dbReference type="Proteomes" id="UP001172673"/>
    </source>
</evidence>
<dbReference type="Gene3D" id="1.20.1250.20">
    <property type="entry name" value="MFS general substrate transporter like domains"/>
    <property type="match status" value="1"/>
</dbReference>
<dbReference type="PANTHER" id="PTHR23503:SF8">
    <property type="entry name" value="FACILITATED GLUCOSE TRANSPORTER PROTEIN 1"/>
    <property type="match status" value="1"/>
</dbReference>
<feature type="transmembrane region" description="Helical" evidence="9">
    <location>
        <begin position="472"/>
        <end position="490"/>
    </location>
</feature>
<dbReference type="AlphaFoldDB" id="A0AA39CF45"/>
<feature type="transmembrane region" description="Helical" evidence="9">
    <location>
        <begin position="404"/>
        <end position="428"/>
    </location>
</feature>
<feature type="transmembrane region" description="Helical" evidence="9">
    <location>
        <begin position="188"/>
        <end position="210"/>
    </location>
</feature>
<dbReference type="GO" id="GO:0016020">
    <property type="term" value="C:membrane"/>
    <property type="evidence" value="ECO:0007669"/>
    <property type="project" value="UniProtKB-SubCell"/>
</dbReference>
<accession>A0AA39CF45</accession>
<proteinExistence type="inferred from homology"/>
<dbReference type="SUPFAM" id="SSF103473">
    <property type="entry name" value="MFS general substrate transporter"/>
    <property type="match status" value="1"/>
</dbReference>
<dbReference type="PANTHER" id="PTHR23503">
    <property type="entry name" value="SOLUTE CARRIER FAMILY 2"/>
    <property type="match status" value="1"/>
</dbReference>
<protein>
    <submittedName>
        <fullName evidence="11">Bifunctional purine biosynthesis protein PurH</fullName>
    </submittedName>
</protein>
<dbReference type="GO" id="GO:0015149">
    <property type="term" value="F:hexose transmembrane transporter activity"/>
    <property type="evidence" value="ECO:0007669"/>
    <property type="project" value="TreeGrafter"/>
</dbReference>
<evidence type="ECO:0000256" key="5">
    <source>
        <dbReference type="ARBA" id="ARBA00022989"/>
    </source>
</evidence>
<evidence type="ECO:0000256" key="6">
    <source>
        <dbReference type="ARBA" id="ARBA00023136"/>
    </source>
</evidence>
<comment type="similarity">
    <text evidence="2 7">Belongs to the major facilitator superfamily. Sugar transporter (TC 2.A.1.1) family.</text>
</comment>
<dbReference type="InterPro" id="IPR020846">
    <property type="entry name" value="MFS_dom"/>
</dbReference>
<evidence type="ECO:0000256" key="7">
    <source>
        <dbReference type="RuleBase" id="RU003346"/>
    </source>
</evidence>
<dbReference type="PROSITE" id="PS00217">
    <property type="entry name" value="SUGAR_TRANSPORT_2"/>
    <property type="match status" value="1"/>
</dbReference>
<sequence>MDRAVLTRTGSGYRAIKQADSSDFVPSDPPKAVMARPQFTGITPLLIYTVYVVTLGPLLFGYHLGELNAPQKVITCQLDKIPGFVALGLPQCIPMNTFQWGTVQAMFTVGGFFGAIFTGAVATNYGRLFAIKWAAFFLAGGPIAEALAGKMWVLALGRALSGIGAGAATVVCPLYIAEVSPQKKRGLFGAFTQVQINSGIVVSQLLGYFLSRSDRWRWILASGGFIAGFMFFGLTLTPETPKWLAANNRPRMARGILQRLRGKNAEIREEMETWDVSGEAEEESLLGPPQGPRPQKPANKSMLDVIRIPKYRRAVVAVTGTMMAQQLCGINSVVMYSVAILGKIMPKQAGLITVLVSAVNVLVTALASPLPDYIGRKPCLLMSISGMGSASAMLFAGLEEDIQWLTIVAITLFVASFGVGLGPVPFILTSELVGPEAVGAVSSWALASNWLSTFLVSMFFPALNNALGNRVWWIFAGIAGGWAAFVGAFVPESKGKANADEVWGRARHA</sequence>
<feature type="transmembrane region" description="Helical" evidence="9">
    <location>
        <begin position="159"/>
        <end position="176"/>
    </location>
</feature>
<dbReference type="EMBL" id="JAPDRK010000014">
    <property type="protein sequence ID" value="KAJ9606203.1"/>
    <property type="molecule type" value="Genomic_DNA"/>
</dbReference>
<keyword evidence="5 9" id="KW-1133">Transmembrane helix</keyword>
<dbReference type="PRINTS" id="PR00171">
    <property type="entry name" value="SUGRTRNSPORT"/>
</dbReference>
<dbReference type="InterPro" id="IPR036259">
    <property type="entry name" value="MFS_trans_sf"/>
</dbReference>
<reference evidence="11" key="1">
    <citation type="submission" date="2022-10" db="EMBL/GenBank/DDBJ databases">
        <title>Culturing micro-colonial fungi from biological soil crusts in the Mojave desert and describing Neophaeococcomyces mojavensis, and introducing the new genera and species Taxawa tesnikishii.</title>
        <authorList>
            <person name="Kurbessoian T."/>
            <person name="Stajich J.E."/>
        </authorList>
    </citation>
    <scope>NUCLEOTIDE SEQUENCE</scope>
    <source>
        <strain evidence="11">TK_41</strain>
    </source>
</reference>
<feature type="transmembrane region" description="Helical" evidence="9">
    <location>
        <begin position="216"/>
        <end position="236"/>
    </location>
</feature>
<evidence type="ECO:0000256" key="8">
    <source>
        <dbReference type="SAM" id="MobiDB-lite"/>
    </source>
</evidence>
<organism evidence="11 12">
    <name type="scientific">Cladophialophora chaetospira</name>
    <dbReference type="NCBI Taxonomy" id="386627"/>
    <lineage>
        <taxon>Eukaryota</taxon>
        <taxon>Fungi</taxon>
        <taxon>Dikarya</taxon>
        <taxon>Ascomycota</taxon>
        <taxon>Pezizomycotina</taxon>
        <taxon>Eurotiomycetes</taxon>
        <taxon>Chaetothyriomycetidae</taxon>
        <taxon>Chaetothyriales</taxon>
        <taxon>Herpotrichiellaceae</taxon>
        <taxon>Cladophialophora</taxon>
    </lineage>
</organism>
<feature type="transmembrane region" description="Helical" evidence="9">
    <location>
        <begin position="348"/>
        <end position="367"/>
    </location>
</feature>
<comment type="caution">
    <text evidence="11">The sequence shown here is derived from an EMBL/GenBank/DDBJ whole genome shotgun (WGS) entry which is preliminary data.</text>
</comment>
<evidence type="ECO:0000313" key="11">
    <source>
        <dbReference type="EMBL" id="KAJ9606203.1"/>
    </source>
</evidence>
<evidence type="ECO:0000256" key="9">
    <source>
        <dbReference type="SAM" id="Phobius"/>
    </source>
</evidence>
<dbReference type="PROSITE" id="PS50850">
    <property type="entry name" value="MFS"/>
    <property type="match status" value="1"/>
</dbReference>
<keyword evidence="6 9" id="KW-0472">Membrane</keyword>
<evidence type="ECO:0000256" key="1">
    <source>
        <dbReference type="ARBA" id="ARBA00004141"/>
    </source>
</evidence>
<feature type="transmembrane region" description="Helical" evidence="9">
    <location>
        <begin position="379"/>
        <end position="398"/>
    </location>
</feature>
<gene>
    <name evidence="11" type="primary">HGT20_1</name>
    <name evidence="11" type="ORF">H2200_009164</name>
</gene>
<feature type="region of interest" description="Disordered" evidence="8">
    <location>
        <begin position="273"/>
        <end position="299"/>
    </location>
</feature>
<feature type="transmembrane region" description="Helical" evidence="9">
    <location>
        <begin position="105"/>
        <end position="126"/>
    </location>
</feature>
<dbReference type="InterPro" id="IPR003663">
    <property type="entry name" value="Sugar/inositol_transpt"/>
</dbReference>
<dbReference type="Proteomes" id="UP001172673">
    <property type="component" value="Unassembled WGS sequence"/>
</dbReference>
<name>A0AA39CF45_9EURO</name>
<dbReference type="NCBIfam" id="TIGR00879">
    <property type="entry name" value="SP"/>
    <property type="match status" value="1"/>
</dbReference>
<feature type="domain" description="Major facilitator superfamily (MFS) profile" evidence="10">
    <location>
        <begin position="49"/>
        <end position="494"/>
    </location>
</feature>
<feature type="transmembrane region" description="Helical" evidence="9">
    <location>
        <begin position="314"/>
        <end position="342"/>
    </location>
</feature>
<evidence type="ECO:0000256" key="2">
    <source>
        <dbReference type="ARBA" id="ARBA00010992"/>
    </source>
</evidence>
<comment type="subcellular location">
    <subcellularLocation>
        <location evidence="1">Membrane</location>
        <topology evidence="1">Multi-pass membrane protein</topology>
    </subcellularLocation>
</comment>
<keyword evidence="4 9" id="KW-0812">Transmembrane</keyword>
<dbReference type="InterPro" id="IPR005828">
    <property type="entry name" value="MFS_sugar_transport-like"/>
</dbReference>
<dbReference type="InterPro" id="IPR045263">
    <property type="entry name" value="GLUT"/>
</dbReference>
<keyword evidence="12" id="KW-1185">Reference proteome</keyword>
<dbReference type="Pfam" id="PF00083">
    <property type="entry name" value="Sugar_tr"/>
    <property type="match status" value="1"/>
</dbReference>
<feature type="transmembrane region" description="Helical" evidence="9">
    <location>
        <begin position="440"/>
        <end position="460"/>
    </location>
</feature>
<feature type="transmembrane region" description="Helical" evidence="9">
    <location>
        <begin position="45"/>
        <end position="64"/>
    </location>
</feature>
<dbReference type="InterPro" id="IPR005829">
    <property type="entry name" value="Sugar_transporter_CS"/>
</dbReference>